<dbReference type="Pfam" id="PF07110">
    <property type="entry name" value="EthD"/>
    <property type="match status" value="1"/>
</dbReference>
<accession>A0AA38WZ28</accession>
<dbReference type="Proteomes" id="UP001172673">
    <property type="component" value="Unassembled WGS sequence"/>
</dbReference>
<evidence type="ECO:0000313" key="4">
    <source>
        <dbReference type="Proteomes" id="UP001172673"/>
    </source>
</evidence>
<dbReference type="GO" id="GO:0016491">
    <property type="term" value="F:oxidoreductase activity"/>
    <property type="evidence" value="ECO:0007669"/>
    <property type="project" value="InterPro"/>
</dbReference>
<keyword evidence="4" id="KW-1185">Reference proteome</keyword>
<gene>
    <name evidence="3" type="ORF">H2200_011980</name>
</gene>
<evidence type="ECO:0000313" key="3">
    <source>
        <dbReference type="EMBL" id="KAJ9603794.1"/>
    </source>
</evidence>
<evidence type="ECO:0000259" key="2">
    <source>
        <dbReference type="Pfam" id="PF07110"/>
    </source>
</evidence>
<dbReference type="InterPro" id="IPR009799">
    <property type="entry name" value="EthD_dom"/>
</dbReference>
<dbReference type="EMBL" id="JAPDRK010000021">
    <property type="protein sequence ID" value="KAJ9603794.1"/>
    <property type="molecule type" value="Genomic_DNA"/>
</dbReference>
<dbReference type="InterPro" id="IPR011008">
    <property type="entry name" value="Dimeric_a/b-barrel"/>
</dbReference>
<dbReference type="SUPFAM" id="SSF54909">
    <property type="entry name" value="Dimeric alpha+beta barrel"/>
    <property type="match status" value="1"/>
</dbReference>
<proteinExistence type="inferred from homology"/>
<feature type="domain" description="EthD" evidence="2">
    <location>
        <begin position="16"/>
        <end position="104"/>
    </location>
</feature>
<dbReference type="NCBIfam" id="TIGR02118">
    <property type="entry name" value="EthD family reductase"/>
    <property type="match status" value="1"/>
</dbReference>
<evidence type="ECO:0000256" key="1">
    <source>
        <dbReference type="ARBA" id="ARBA00005986"/>
    </source>
</evidence>
<comment type="caution">
    <text evidence="3">The sequence shown here is derived from an EMBL/GenBank/DDBJ whole genome shotgun (WGS) entry which is preliminary data.</text>
</comment>
<comment type="similarity">
    <text evidence="1">Belongs to the tpcK family.</text>
</comment>
<organism evidence="3 4">
    <name type="scientific">Cladophialophora chaetospira</name>
    <dbReference type="NCBI Taxonomy" id="386627"/>
    <lineage>
        <taxon>Eukaryota</taxon>
        <taxon>Fungi</taxon>
        <taxon>Dikarya</taxon>
        <taxon>Ascomycota</taxon>
        <taxon>Pezizomycotina</taxon>
        <taxon>Eurotiomycetes</taxon>
        <taxon>Chaetothyriomycetidae</taxon>
        <taxon>Chaetothyriales</taxon>
        <taxon>Herpotrichiellaceae</taxon>
        <taxon>Cladophialophora</taxon>
    </lineage>
</organism>
<dbReference type="Gene3D" id="3.30.70.100">
    <property type="match status" value="1"/>
</dbReference>
<dbReference type="AlphaFoldDB" id="A0AA38WZ28"/>
<sequence length="131" mass="15150">MSTSDKIRLCLLIPRKKGMSEAEFHSHWANQHGPLVSDTLIKYGIIEYNQFHRIAHKDEAIGIPPHFDGIAELTFQKYEDMEAFYRDPFYLDKIRADEQKFIDFENIVFSAGKDVKVIEAGKFVHPGETGY</sequence>
<reference evidence="3" key="1">
    <citation type="submission" date="2022-10" db="EMBL/GenBank/DDBJ databases">
        <title>Culturing micro-colonial fungi from biological soil crusts in the Mojave desert and describing Neophaeococcomyces mojavensis, and introducing the new genera and species Taxawa tesnikishii.</title>
        <authorList>
            <person name="Kurbessoian T."/>
            <person name="Stajich J.E."/>
        </authorList>
    </citation>
    <scope>NUCLEOTIDE SEQUENCE</scope>
    <source>
        <strain evidence="3">TK_41</strain>
    </source>
</reference>
<protein>
    <recommendedName>
        <fullName evidence="2">EthD domain-containing protein</fullName>
    </recommendedName>
</protein>
<name>A0AA38WZ28_9EURO</name>